<proteinExistence type="predicted"/>
<evidence type="ECO:0000256" key="4">
    <source>
        <dbReference type="ARBA" id="ARBA00022806"/>
    </source>
</evidence>
<evidence type="ECO:0000313" key="7">
    <source>
        <dbReference type="EMBL" id="EEC75114.1"/>
    </source>
</evidence>
<keyword evidence="4" id="KW-0547">Nucleotide-binding</keyword>
<dbReference type="HOGENOM" id="CLU_159606_0_0_1"/>
<dbReference type="GO" id="GO:0003723">
    <property type="term" value="F:RNA binding"/>
    <property type="evidence" value="ECO:0007669"/>
    <property type="project" value="TreeGrafter"/>
</dbReference>
<dbReference type="SUPFAM" id="SSF52540">
    <property type="entry name" value="P-loop containing nucleoside triphosphate hydrolases"/>
    <property type="match status" value="1"/>
</dbReference>
<keyword evidence="2" id="KW-0507">mRNA processing</keyword>
<dbReference type="GO" id="GO:0003724">
    <property type="term" value="F:RNA helicase activity"/>
    <property type="evidence" value="ECO:0007669"/>
    <property type="project" value="UniProtKB-EC"/>
</dbReference>
<evidence type="ECO:0000256" key="3">
    <source>
        <dbReference type="ARBA" id="ARBA00022801"/>
    </source>
</evidence>
<dbReference type="InterPro" id="IPR027417">
    <property type="entry name" value="P-loop_NTPase"/>
</dbReference>
<keyword evidence="8" id="KW-1185">Reference proteome</keyword>
<dbReference type="GO" id="GO:0008380">
    <property type="term" value="P:RNA splicing"/>
    <property type="evidence" value="ECO:0007669"/>
    <property type="project" value="UniProtKB-KW"/>
</dbReference>
<keyword evidence="4" id="KW-0067">ATP-binding</keyword>
<dbReference type="PANTHER" id="PTHR18934:SF109">
    <property type="entry name" value="ATP-DEPENDENT RNA HELICASE DHX15 HOMOLOG"/>
    <property type="match status" value="1"/>
</dbReference>
<name>B8AMY2_ORYSI</name>
<dbReference type="GO" id="GO:0006397">
    <property type="term" value="P:mRNA processing"/>
    <property type="evidence" value="ECO:0007669"/>
    <property type="project" value="UniProtKB-KW"/>
</dbReference>
<evidence type="ECO:0000256" key="1">
    <source>
        <dbReference type="ARBA" id="ARBA00012552"/>
    </source>
</evidence>
<dbReference type="EMBL" id="CM000128">
    <property type="protein sequence ID" value="EEC75114.1"/>
    <property type="molecule type" value="Genomic_DNA"/>
</dbReference>
<protein>
    <recommendedName>
        <fullName evidence="1">RNA helicase</fullName>
        <ecNumber evidence="1">3.6.4.13</ecNumber>
    </recommendedName>
</protein>
<sequence length="130" mass="14052">MGTERKRKVSLFDVVDETSVSAKLGRAATTNGSAAAAAANPSINRWTGRPYSARYLEILEKRRTLPVWQQKDDFLAVLRDNQTLILVGETGSGKTTQGQGIANGGEAVLQSWKERGGSQLAHLSPNLVDK</sequence>
<reference evidence="7 8" key="1">
    <citation type="journal article" date="2005" name="PLoS Biol.">
        <title>The genomes of Oryza sativa: a history of duplications.</title>
        <authorList>
            <person name="Yu J."/>
            <person name="Wang J."/>
            <person name="Lin W."/>
            <person name="Li S."/>
            <person name="Li H."/>
            <person name="Zhou J."/>
            <person name="Ni P."/>
            <person name="Dong W."/>
            <person name="Hu S."/>
            <person name="Zeng C."/>
            <person name="Zhang J."/>
            <person name="Zhang Y."/>
            <person name="Li R."/>
            <person name="Xu Z."/>
            <person name="Li S."/>
            <person name="Li X."/>
            <person name="Zheng H."/>
            <person name="Cong L."/>
            <person name="Lin L."/>
            <person name="Yin J."/>
            <person name="Geng J."/>
            <person name="Li G."/>
            <person name="Shi J."/>
            <person name="Liu J."/>
            <person name="Lv H."/>
            <person name="Li J."/>
            <person name="Wang J."/>
            <person name="Deng Y."/>
            <person name="Ran L."/>
            <person name="Shi X."/>
            <person name="Wang X."/>
            <person name="Wu Q."/>
            <person name="Li C."/>
            <person name="Ren X."/>
            <person name="Wang J."/>
            <person name="Wang X."/>
            <person name="Li D."/>
            <person name="Liu D."/>
            <person name="Zhang X."/>
            <person name="Ji Z."/>
            <person name="Zhao W."/>
            <person name="Sun Y."/>
            <person name="Zhang Z."/>
            <person name="Bao J."/>
            <person name="Han Y."/>
            <person name="Dong L."/>
            <person name="Ji J."/>
            <person name="Chen P."/>
            <person name="Wu S."/>
            <person name="Liu J."/>
            <person name="Xiao Y."/>
            <person name="Bu D."/>
            <person name="Tan J."/>
            <person name="Yang L."/>
            <person name="Ye C."/>
            <person name="Zhang J."/>
            <person name="Xu J."/>
            <person name="Zhou Y."/>
            <person name="Yu Y."/>
            <person name="Zhang B."/>
            <person name="Zhuang S."/>
            <person name="Wei H."/>
            <person name="Liu B."/>
            <person name="Lei M."/>
            <person name="Yu H."/>
            <person name="Li Y."/>
            <person name="Xu H."/>
            <person name="Wei S."/>
            <person name="He X."/>
            <person name="Fang L."/>
            <person name="Zhang Z."/>
            <person name="Zhang Y."/>
            <person name="Huang X."/>
            <person name="Su Z."/>
            <person name="Tong W."/>
            <person name="Li J."/>
            <person name="Tong Z."/>
            <person name="Li S."/>
            <person name="Ye J."/>
            <person name="Wang L."/>
            <person name="Fang L."/>
            <person name="Lei T."/>
            <person name="Chen C."/>
            <person name="Chen H."/>
            <person name="Xu Z."/>
            <person name="Li H."/>
            <person name="Huang H."/>
            <person name="Zhang F."/>
            <person name="Xu H."/>
            <person name="Li N."/>
            <person name="Zhao C."/>
            <person name="Li S."/>
            <person name="Dong L."/>
            <person name="Huang Y."/>
            <person name="Li L."/>
            <person name="Xi Y."/>
            <person name="Qi Q."/>
            <person name="Li W."/>
            <person name="Zhang B."/>
            <person name="Hu W."/>
            <person name="Zhang Y."/>
            <person name="Tian X."/>
            <person name="Jiao Y."/>
            <person name="Liang X."/>
            <person name="Jin J."/>
            <person name="Gao L."/>
            <person name="Zheng W."/>
            <person name="Hao B."/>
            <person name="Liu S."/>
            <person name="Wang W."/>
            <person name="Yuan L."/>
            <person name="Cao M."/>
            <person name="McDermott J."/>
            <person name="Samudrala R."/>
            <person name="Wang J."/>
            <person name="Wong G.K."/>
            <person name="Yang H."/>
        </authorList>
    </citation>
    <scope>NUCLEOTIDE SEQUENCE [LARGE SCALE GENOMIC DNA]</scope>
    <source>
        <strain evidence="8">cv. 93-11</strain>
    </source>
</reference>
<dbReference type="EC" id="3.6.4.13" evidence="1"/>
<evidence type="ECO:0000313" key="8">
    <source>
        <dbReference type="Proteomes" id="UP000007015"/>
    </source>
</evidence>
<dbReference type="STRING" id="39946.B8AMY2"/>
<dbReference type="Gene3D" id="3.40.50.300">
    <property type="entry name" value="P-loop containing nucleotide triphosphate hydrolases"/>
    <property type="match status" value="1"/>
</dbReference>
<dbReference type="AlphaFoldDB" id="B8AMY2"/>
<dbReference type="Proteomes" id="UP000007015">
    <property type="component" value="Chromosome 3"/>
</dbReference>
<keyword evidence="3" id="KW-0378">Hydrolase</keyword>
<evidence type="ECO:0000256" key="5">
    <source>
        <dbReference type="ARBA" id="ARBA00023187"/>
    </source>
</evidence>
<evidence type="ECO:0000256" key="6">
    <source>
        <dbReference type="ARBA" id="ARBA00047984"/>
    </source>
</evidence>
<evidence type="ECO:0000256" key="2">
    <source>
        <dbReference type="ARBA" id="ARBA00022664"/>
    </source>
</evidence>
<comment type="catalytic activity">
    <reaction evidence="6">
        <text>ATP + H2O = ADP + phosphate + H(+)</text>
        <dbReference type="Rhea" id="RHEA:13065"/>
        <dbReference type="ChEBI" id="CHEBI:15377"/>
        <dbReference type="ChEBI" id="CHEBI:15378"/>
        <dbReference type="ChEBI" id="CHEBI:30616"/>
        <dbReference type="ChEBI" id="CHEBI:43474"/>
        <dbReference type="ChEBI" id="CHEBI:456216"/>
        <dbReference type="EC" id="3.6.4.13"/>
    </reaction>
</comment>
<keyword evidence="5" id="KW-0508">mRNA splicing</keyword>
<keyword evidence="4" id="KW-0347">Helicase</keyword>
<dbReference type="GO" id="GO:0016787">
    <property type="term" value="F:hydrolase activity"/>
    <property type="evidence" value="ECO:0007669"/>
    <property type="project" value="UniProtKB-KW"/>
</dbReference>
<gene>
    <name evidence="7" type="ORF">OsI_11294</name>
</gene>
<dbReference type="Gramene" id="BGIOSGA012493-TA">
    <property type="protein sequence ID" value="BGIOSGA012493-PA"/>
    <property type="gene ID" value="BGIOSGA012493"/>
</dbReference>
<accession>B8AMY2</accession>
<organism evidence="7 8">
    <name type="scientific">Oryza sativa subsp. indica</name>
    <name type="common">Rice</name>
    <dbReference type="NCBI Taxonomy" id="39946"/>
    <lineage>
        <taxon>Eukaryota</taxon>
        <taxon>Viridiplantae</taxon>
        <taxon>Streptophyta</taxon>
        <taxon>Embryophyta</taxon>
        <taxon>Tracheophyta</taxon>
        <taxon>Spermatophyta</taxon>
        <taxon>Magnoliopsida</taxon>
        <taxon>Liliopsida</taxon>
        <taxon>Poales</taxon>
        <taxon>Poaceae</taxon>
        <taxon>BOP clade</taxon>
        <taxon>Oryzoideae</taxon>
        <taxon>Oryzeae</taxon>
        <taxon>Oryzinae</taxon>
        <taxon>Oryza</taxon>
        <taxon>Oryza sativa</taxon>
    </lineage>
</organism>
<dbReference type="PANTHER" id="PTHR18934">
    <property type="entry name" value="ATP-DEPENDENT RNA HELICASE"/>
    <property type="match status" value="1"/>
</dbReference>